<dbReference type="SUPFAM" id="SSF50129">
    <property type="entry name" value="GroES-like"/>
    <property type="match status" value="1"/>
</dbReference>
<dbReference type="PANTHER" id="PTHR42683">
    <property type="entry name" value="ALDEHYDE REDUCTASE"/>
    <property type="match status" value="1"/>
</dbReference>
<evidence type="ECO:0000256" key="7">
    <source>
        <dbReference type="ARBA" id="ARBA00022857"/>
    </source>
</evidence>
<dbReference type="Gramene" id="OGLUM09G09740.1">
    <property type="protein sequence ID" value="OGLUM09G09740.1"/>
    <property type="gene ID" value="OGLUM09G09740"/>
</dbReference>
<evidence type="ECO:0000256" key="6">
    <source>
        <dbReference type="ARBA" id="ARBA00022833"/>
    </source>
</evidence>
<organism evidence="15">
    <name type="scientific">Oryza glumipatula</name>
    <dbReference type="NCBI Taxonomy" id="40148"/>
    <lineage>
        <taxon>Eukaryota</taxon>
        <taxon>Viridiplantae</taxon>
        <taxon>Streptophyta</taxon>
        <taxon>Embryophyta</taxon>
        <taxon>Tracheophyta</taxon>
        <taxon>Spermatophyta</taxon>
        <taxon>Magnoliopsida</taxon>
        <taxon>Liliopsida</taxon>
        <taxon>Poales</taxon>
        <taxon>Poaceae</taxon>
        <taxon>BOP clade</taxon>
        <taxon>Oryzoideae</taxon>
        <taxon>Oryzeae</taxon>
        <taxon>Oryzinae</taxon>
        <taxon>Oryza</taxon>
    </lineage>
</organism>
<dbReference type="Pfam" id="PF08240">
    <property type="entry name" value="ADH_N"/>
    <property type="match status" value="1"/>
</dbReference>
<dbReference type="InterPro" id="IPR047109">
    <property type="entry name" value="CAD-like"/>
</dbReference>
<comment type="catalytic activity">
    <reaction evidence="11">
        <text>(E)-caffeyl alcohol + NADP(+) = (E)-caffeyl aldehyde + NADPH + H(+)</text>
        <dbReference type="Rhea" id="RHEA:45728"/>
        <dbReference type="ChEBI" id="CHEBI:15378"/>
        <dbReference type="ChEBI" id="CHEBI:28323"/>
        <dbReference type="ChEBI" id="CHEBI:31334"/>
        <dbReference type="ChEBI" id="CHEBI:57783"/>
        <dbReference type="ChEBI" id="CHEBI:58349"/>
    </reaction>
    <physiologicalReaction direction="right-to-left" evidence="11">
        <dbReference type="Rhea" id="RHEA:45730"/>
    </physiologicalReaction>
</comment>
<dbReference type="InterPro" id="IPR036291">
    <property type="entry name" value="NAD(P)-bd_dom_sf"/>
</dbReference>
<proteinExistence type="predicted"/>
<reference evidence="15" key="2">
    <citation type="submission" date="2018-05" db="EMBL/GenBank/DDBJ databases">
        <title>OgluRS3 (Oryza glumaepatula Reference Sequence Version 3).</title>
        <authorList>
            <person name="Zhang J."/>
            <person name="Kudrna D."/>
            <person name="Lee S."/>
            <person name="Talag J."/>
            <person name="Welchert J."/>
            <person name="Wing R.A."/>
        </authorList>
    </citation>
    <scope>NUCLEOTIDE SEQUENCE [LARGE SCALE GENOMIC DNA]</scope>
</reference>
<dbReference type="HOGENOM" id="CLU_046612_0_0_1"/>
<sequence length="468" mass="48847">MSRHFRTHTTSRLTFPSSSGGLAITRLPFSSTSSKLLLQQLSSTSPAAAAATAVTITTSSPARNLQRARASAAEQGMEEQGKAAVGWAARDDSGVLSPYSFSRRAQKDDDVTIKVLYCGICHTDLHIVKNDWGNAMYPVVPGHEIVGVVTGVGAGVTKFKAGDTVGVGYFVASCRGCECCGNGYENYCAKMVTTCNGVDDDHDGGAATQGGFSDAIVVNEHYVLRVPAGLPLDSAAPLLCAGVTVYSPMVIHGLNAPGKHVGVVGLGGLGHVAVKFAKAFGMRVTVISTSPGKRQEAGGVQAVLHHRAVHRHAGAQQRRRAVRRQARRDAQHVVLPHDHDVGEAALGGGAAVVRAVRRDHHRRAVVLVPLAAAVAGAARVDEVAHAHRVAGLEPGHAGADAGDDADDLVAGDDGVHGVAPLVFDGVQVGVTDAAVEHLDRHVVFLLNPAPHITVAKFSDAHGRSKRRR</sequence>
<evidence type="ECO:0000256" key="10">
    <source>
        <dbReference type="ARBA" id="ARBA00048379"/>
    </source>
</evidence>
<dbReference type="GO" id="GO:0008270">
    <property type="term" value="F:zinc ion binding"/>
    <property type="evidence" value="ECO:0007669"/>
    <property type="project" value="InterPro"/>
</dbReference>
<keyword evidence="16" id="KW-1185">Reference proteome</keyword>
<dbReference type="AlphaFoldDB" id="A0A0E0B2N5"/>
<dbReference type="GO" id="GO:0009809">
    <property type="term" value="P:lignin biosynthetic process"/>
    <property type="evidence" value="ECO:0007669"/>
    <property type="project" value="UniProtKB-KW"/>
</dbReference>
<dbReference type="InterPro" id="IPR002328">
    <property type="entry name" value="ADH_Zn_CS"/>
</dbReference>
<dbReference type="FunFam" id="3.90.180.10:FF:000004">
    <property type="entry name" value="probable cinnamyl alcohol dehydrogenase"/>
    <property type="match status" value="1"/>
</dbReference>
<keyword evidence="4" id="KW-0479">Metal-binding</keyword>
<comment type="catalytic activity">
    <reaction evidence="12">
        <text>(E)-coniferol + NADP(+) = (E)-coniferaldehyde + NADPH + H(+)</text>
        <dbReference type="Rhea" id="RHEA:22444"/>
        <dbReference type="ChEBI" id="CHEBI:15378"/>
        <dbReference type="ChEBI" id="CHEBI:16547"/>
        <dbReference type="ChEBI" id="CHEBI:17745"/>
        <dbReference type="ChEBI" id="CHEBI:57783"/>
        <dbReference type="ChEBI" id="CHEBI:58349"/>
        <dbReference type="EC" id="1.1.1.195"/>
    </reaction>
    <physiologicalReaction direction="right-to-left" evidence="12">
        <dbReference type="Rhea" id="RHEA:22446"/>
    </physiologicalReaction>
</comment>
<comment type="catalytic activity">
    <reaction evidence="13">
        <text>(E)-cinnamyl alcohol + NADP(+) = (E)-cinnamaldehyde + NADPH + H(+)</text>
        <dbReference type="Rhea" id="RHEA:10392"/>
        <dbReference type="ChEBI" id="CHEBI:15378"/>
        <dbReference type="ChEBI" id="CHEBI:16731"/>
        <dbReference type="ChEBI" id="CHEBI:33227"/>
        <dbReference type="ChEBI" id="CHEBI:57783"/>
        <dbReference type="ChEBI" id="CHEBI:58349"/>
        <dbReference type="EC" id="1.1.1.195"/>
    </reaction>
    <physiologicalReaction direction="right-to-left" evidence="13">
        <dbReference type="Rhea" id="RHEA:10394"/>
    </physiologicalReaction>
</comment>
<protein>
    <recommendedName>
        <fullName evidence="3">cinnamyl-alcohol dehydrogenase</fullName>
        <ecNumber evidence="3">1.1.1.195</ecNumber>
    </recommendedName>
</protein>
<evidence type="ECO:0000313" key="15">
    <source>
        <dbReference type="EnsemblPlants" id="OGLUM09G09740.1"/>
    </source>
</evidence>
<evidence type="ECO:0000256" key="1">
    <source>
        <dbReference type="ARBA" id="ARBA00001947"/>
    </source>
</evidence>
<dbReference type="AntiFam" id="ANF00156">
    <property type="entry name" value="Shadow ORF (opposite yahK)"/>
</dbReference>
<dbReference type="GO" id="GO:0045551">
    <property type="term" value="F:cinnamyl-alcohol dehydrogenase activity"/>
    <property type="evidence" value="ECO:0007669"/>
    <property type="project" value="UniProtKB-EC"/>
</dbReference>
<comment type="catalytic activity">
    <reaction evidence="9">
        <text>(E)-4-coumaroyl alcohol + NADP(+) = (E)-4-coumaraldehyde + NADPH + H(+)</text>
        <dbReference type="Rhea" id="RHEA:45724"/>
        <dbReference type="ChEBI" id="CHEBI:15378"/>
        <dbReference type="ChEBI" id="CHEBI:28353"/>
        <dbReference type="ChEBI" id="CHEBI:57783"/>
        <dbReference type="ChEBI" id="CHEBI:58349"/>
        <dbReference type="ChEBI" id="CHEBI:64555"/>
        <dbReference type="EC" id="1.1.1.195"/>
    </reaction>
    <physiologicalReaction direction="right-to-left" evidence="9">
        <dbReference type="Rhea" id="RHEA:45726"/>
    </physiologicalReaction>
</comment>
<feature type="domain" description="Enoyl reductase (ER)" evidence="14">
    <location>
        <begin position="89"/>
        <end position="366"/>
    </location>
</feature>
<reference evidence="15" key="1">
    <citation type="submission" date="2015-04" db="UniProtKB">
        <authorList>
            <consortium name="EnsemblPlants"/>
        </authorList>
    </citation>
    <scope>IDENTIFICATION</scope>
</reference>
<comment type="pathway">
    <text evidence="2">Aromatic compound metabolism; phenylpropanoid biosynthesis.</text>
</comment>
<evidence type="ECO:0000256" key="12">
    <source>
        <dbReference type="ARBA" id="ARBA00049311"/>
    </source>
</evidence>
<evidence type="ECO:0000256" key="13">
    <source>
        <dbReference type="ARBA" id="ARBA00049332"/>
    </source>
</evidence>
<evidence type="ECO:0000256" key="2">
    <source>
        <dbReference type="ARBA" id="ARBA00004928"/>
    </source>
</evidence>
<dbReference type="SMART" id="SM00829">
    <property type="entry name" value="PKS_ER"/>
    <property type="match status" value="1"/>
</dbReference>
<name>A0A0E0B2N5_9ORYZ</name>
<evidence type="ECO:0000256" key="8">
    <source>
        <dbReference type="ARBA" id="ARBA00023002"/>
    </source>
</evidence>
<dbReference type="InterPro" id="IPR011032">
    <property type="entry name" value="GroES-like_sf"/>
</dbReference>
<dbReference type="Gene3D" id="3.40.50.720">
    <property type="entry name" value="NAD(P)-binding Rossmann-like Domain"/>
    <property type="match status" value="1"/>
</dbReference>
<evidence type="ECO:0000256" key="5">
    <source>
        <dbReference type="ARBA" id="ARBA00022733"/>
    </source>
</evidence>
<keyword evidence="8" id="KW-0560">Oxidoreductase</keyword>
<dbReference type="GO" id="GO:0051287">
    <property type="term" value="F:NAD binding"/>
    <property type="evidence" value="ECO:0007669"/>
    <property type="project" value="InterPro"/>
</dbReference>
<dbReference type="eggNOG" id="KOG0023">
    <property type="taxonomic scope" value="Eukaryota"/>
</dbReference>
<keyword evidence="5" id="KW-0438">Lignin biosynthesis</keyword>
<dbReference type="InterPro" id="IPR006140">
    <property type="entry name" value="D-isomer_DH_NAD-bd"/>
</dbReference>
<comment type="catalytic activity">
    <reaction evidence="10">
        <text>(E)-sinapyl alcohol + NADP(+) = (E)-sinapaldehyde + NADPH + H(+)</text>
        <dbReference type="Rhea" id="RHEA:45704"/>
        <dbReference type="ChEBI" id="CHEBI:15378"/>
        <dbReference type="ChEBI" id="CHEBI:27949"/>
        <dbReference type="ChEBI" id="CHEBI:57783"/>
        <dbReference type="ChEBI" id="CHEBI:58349"/>
        <dbReference type="ChEBI" id="CHEBI:64557"/>
        <dbReference type="EC" id="1.1.1.195"/>
    </reaction>
    <physiologicalReaction direction="right-to-left" evidence="10">
        <dbReference type="Rhea" id="RHEA:45706"/>
    </physiologicalReaction>
</comment>
<dbReference type="EC" id="1.1.1.195" evidence="3"/>
<evidence type="ECO:0000259" key="14">
    <source>
        <dbReference type="SMART" id="SM00829"/>
    </source>
</evidence>
<dbReference type="InterPro" id="IPR020843">
    <property type="entry name" value="ER"/>
</dbReference>
<keyword evidence="6" id="KW-0862">Zinc</keyword>
<keyword evidence="7" id="KW-0521">NADP</keyword>
<dbReference type="EnsemblPlants" id="OGLUM09G09740.1">
    <property type="protein sequence ID" value="OGLUM09G09740.1"/>
    <property type="gene ID" value="OGLUM09G09740"/>
</dbReference>
<dbReference type="UniPathway" id="UPA00711"/>
<dbReference type="STRING" id="40148.A0A0E0B2N5"/>
<dbReference type="SUPFAM" id="SSF51735">
    <property type="entry name" value="NAD(P)-binding Rossmann-fold domains"/>
    <property type="match status" value="1"/>
</dbReference>
<evidence type="ECO:0000256" key="3">
    <source>
        <dbReference type="ARBA" id="ARBA00013171"/>
    </source>
</evidence>
<accession>A0A0E0B2N5</accession>
<dbReference type="InterPro" id="IPR013154">
    <property type="entry name" value="ADH-like_N"/>
</dbReference>
<evidence type="ECO:0000256" key="9">
    <source>
        <dbReference type="ARBA" id="ARBA00047329"/>
    </source>
</evidence>
<dbReference type="Pfam" id="PF02826">
    <property type="entry name" value="2-Hacid_dh_C"/>
    <property type="match status" value="1"/>
</dbReference>
<dbReference type="Proteomes" id="UP000026961">
    <property type="component" value="Chromosome 9"/>
</dbReference>
<evidence type="ECO:0000256" key="4">
    <source>
        <dbReference type="ARBA" id="ARBA00022723"/>
    </source>
</evidence>
<comment type="cofactor">
    <cofactor evidence="1">
        <name>Zn(2+)</name>
        <dbReference type="ChEBI" id="CHEBI:29105"/>
    </cofactor>
</comment>
<dbReference type="PROSITE" id="PS00059">
    <property type="entry name" value="ADH_ZINC"/>
    <property type="match status" value="1"/>
</dbReference>
<evidence type="ECO:0000256" key="11">
    <source>
        <dbReference type="ARBA" id="ARBA00049226"/>
    </source>
</evidence>
<dbReference type="Gene3D" id="3.90.180.10">
    <property type="entry name" value="Medium-chain alcohol dehydrogenases, catalytic domain"/>
    <property type="match status" value="1"/>
</dbReference>
<evidence type="ECO:0000313" key="16">
    <source>
        <dbReference type="Proteomes" id="UP000026961"/>
    </source>
</evidence>